<dbReference type="EMBL" id="QGMF01000131">
    <property type="protein sequence ID" value="TVY19007.1"/>
    <property type="molecule type" value="Genomic_DNA"/>
</dbReference>
<feature type="region of interest" description="Disordered" evidence="1">
    <location>
        <begin position="1"/>
        <end position="24"/>
    </location>
</feature>
<accession>A0A8T9BGP3</accession>
<dbReference type="AlphaFoldDB" id="A0A8T9BGP3"/>
<reference evidence="2 3" key="1">
    <citation type="submission" date="2018-05" db="EMBL/GenBank/DDBJ databases">
        <title>Whole genome sequencing for identification of molecular markers to develop diagnostic detection tools for the regulated plant pathogen Lachnellula willkommii.</title>
        <authorList>
            <person name="Giroux E."/>
            <person name="Bilodeau G."/>
        </authorList>
    </citation>
    <scope>NUCLEOTIDE SEQUENCE [LARGE SCALE GENOMIC DNA]</scope>
    <source>
        <strain evidence="2 3">CBS 203.66</strain>
    </source>
</reference>
<evidence type="ECO:0000256" key="1">
    <source>
        <dbReference type="SAM" id="MobiDB-lite"/>
    </source>
</evidence>
<gene>
    <name evidence="2" type="ORF">LARI1_G003251</name>
</gene>
<comment type="caution">
    <text evidence="2">The sequence shown here is derived from an EMBL/GenBank/DDBJ whole genome shotgun (WGS) entry which is preliminary data.</text>
</comment>
<dbReference type="Proteomes" id="UP000469559">
    <property type="component" value="Unassembled WGS sequence"/>
</dbReference>
<keyword evidence="3" id="KW-1185">Reference proteome</keyword>
<sequence length="64" mass="6996">MPHSPTQPTSSRYPTPNPRPPKASLIGNRAQLPTAARTPGTCARVTYHHQLAHAVAAIRDRARF</sequence>
<evidence type="ECO:0000313" key="2">
    <source>
        <dbReference type="EMBL" id="TVY19007.1"/>
    </source>
</evidence>
<name>A0A8T9BGP3_9HELO</name>
<protein>
    <submittedName>
        <fullName evidence="2">Uncharacterized protein</fullName>
    </submittedName>
</protein>
<organism evidence="2 3">
    <name type="scientific">Lachnellula arida</name>
    <dbReference type="NCBI Taxonomy" id="1316785"/>
    <lineage>
        <taxon>Eukaryota</taxon>
        <taxon>Fungi</taxon>
        <taxon>Dikarya</taxon>
        <taxon>Ascomycota</taxon>
        <taxon>Pezizomycotina</taxon>
        <taxon>Leotiomycetes</taxon>
        <taxon>Helotiales</taxon>
        <taxon>Lachnaceae</taxon>
        <taxon>Lachnellula</taxon>
    </lineage>
</organism>
<proteinExistence type="predicted"/>
<feature type="compositionally biased region" description="Polar residues" evidence="1">
    <location>
        <begin position="1"/>
        <end position="14"/>
    </location>
</feature>
<evidence type="ECO:0000313" key="3">
    <source>
        <dbReference type="Proteomes" id="UP000469559"/>
    </source>
</evidence>